<dbReference type="OrthoDB" id="7560678at2"/>
<dbReference type="GO" id="GO:0016757">
    <property type="term" value="F:glycosyltransferase activity"/>
    <property type="evidence" value="ECO:0007669"/>
    <property type="project" value="InterPro"/>
</dbReference>
<evidence type="ECO:0000313" key="1">
    <source>
        <dbReference type="EMBL" id="SMG36469.1"/>
    </source>
</evidence>
<dbReference type="RefSeq" id="WP_085473353.1">
    <property type="nucleotide sequence ID" value="NZ_CP038029.1"/>
</dbReference>
<dbReference type="SUPFAM" id="SSF53756">
    <property type="entry name" value="UDP-Glycosyltransferase/glycogen phosphorylase"/>
    <property type="match status" value="1"/>
</dbReference>
<dbReference type="EMBL" id="FXAU01000004">
    <property type="protein sequence ID" value="SMG36469.1"/>
    <property type="molecule type" value="Genomic_DNA"/>
</dbReference>
<protein>
    <submittedName>
        <fullName evidence="1">Glycosyltransferase involved in cell wall bisynthesis</fullName>
    </submittedName>
</protein>
<dbReference type="InterPro" id="IPR001296">
    <property type="entry name" value="Glyco_trans_1"/>
</dbReference>
<dbReference type="Gene3D" id="3.40.50.2000">
    <property type="entry name" value="Glycogen Phosphorylase B"/>
    <property type="match status" value="2"/>
</dbReference>
<dbReference type="Pfam" id="PF13439">
    <property type="entry name" value="Glyco_transf_4"/>
    <property type="match status" value="1"/>
</dbReference>
<accession>A0A1X7K704</accession>
<dbReference type="AlphaFoldDB" id="A0A1X7K704"/>
<keyword evidence="2" id="KW-1185">Reference proteome</keyword>
<organism evidence="1 2">
    <name type="scientific">Sphingobacterium psychroaquaticum</name>
    <dbReference type="NCBI Taxonomy" id="561061"/>
    <lineage>
        <taxon>Bacteria</taxon>
        <taxon>Pseudomonadati</taxon>
        <taxon>Bacteroidota</taxon>
        <taxon>Sphingobacteriia</taxon>
        <taxon>Sphingobacteriales</taxon>
        <taxon>Sphingobacteriaceae</taxon>
        <taxon>Sphingobacterium</taxon>
    </lineage>
</organism>
<gene>
    <name evidence="1" type="ORF">SAMN05660862_2627</name>
</gene>
<keyword evidence="1" id="KW-0808">Transferase</keyword>
<dbReference type="Pfam" id="PF00534">
    <property type="entry name" value="Glycos_transf_1"/>
    <property type="match status" value="1"/>
</dbReference>
<name>A0A1X7K704_9SPHI</name>
<sequence length="364" mass="41329">MKILQVINGLNTGGAEKLLLDAIPLLNQQGVNVDLLILDDKEYPYLKELKKMKCCEIHTIGGGNIYNPLNVFKIIPFLKGYDIIHVHLFPAQYWVAIAKAISFASCKLIFTEHNTTNRRMKNIFFKYFDKVVYRIYNKIICISPEIRDILIKYTSLNPKKFEIIRNGIDIQKIKSAKRIDWIGINPTILDTDYIIIQVAGFRVQKDQKTTIKALSLLPKNVKLVLVGDGDLRSELETMAKSLHLDNRVFFLGIRLDVPNLLKSSYISVVSSHWEGMPLAAMEGMAAHIPVVASRVAGITELVENVGVLFEESDAVELASIITALIRNKDYYNEVSNRCSLYSQQFDIKKMIESIVTIYEKLSKS</sequence>
<evidence type="ECO:0000313" key="2">
    <source>
        <dbReference type="Proteomes" id="UP000192980"/>
    </source>
</evidence>
<dbReference type="STRING" id="561061.SAMN05660862_2627"/>
<dbReference type="PANTHER" id="PTHR12526">
    <property type="entry name" value="GLYCOSYLTRANSFERASE"/>
    <property type="match status" value="1"/>
</dbReference>
<dbReference type="Proteomes" id="UP000192980">
    <property type="component" value="Unassembled WGS sequence"/>
</dbReference>
<dbReference type="InterPro" id="IPR028098">
    <property type="entry name" value="Glyco_trans_4-like_N"/>
</dbReference>
<proteinExistence type="predicted"/>
<dbReference type="PANTHER" id="PTHR12526:SF630">
    <property type="entry name" value="GLYCOSYLTRANSFERASE"/>
    <property type="match status" value="1"/>
</dbReference>
<reference evidence="1 2" key="1">
    <citation type="submission" date="2017-04" db="EMBL/GenBank/DDBJ databases">
        <authorList>
            <person name="Afonso C.L."/>
            <person name="Miller P.J."/>
            <person name="Scott M.A."/>
            <person name="Spackman E."/>
            <person name="Goraichik I."/>
            <person name="Dimitrov K.M."/>
            <person name="Suarez D.L."/>
            <person name="Swayne D.E."/>
        </authorList>
    </citation>
    <scope>NUCLEOTIDE SEQUENCE [LARGE SCALE GENOMIC DNA]</scope>
    <source>
        <strain evidence="1 2">DSM 22418</strain>
    </source>
</reference>